<dbReference type="GO" id="GO:0005829">
    <property type="term" value="C:cytosol"/>
    <property type="evidence" value="ECO:0007669"/>
    <property type="project" value="TreeGrafter"/>
</dbReference>
<evidence type="ECO:0000313" key="4">
    <source>
        <dbReference type="EMBL" id="GFR50142.1"/>
    </source>
</evidence>
<dbReference type="PANTHER" id="PTHR13255">
    <property type="entry name" value="ATAXIN-10"/>
    <property type="match status" value="1"/>
</dbReference>
<keyword evidence="2" id="KW-0131">Cell cycle</keyword>
<name>A0AAD3E0C9_9CHLO</name>
<comment type="caution">
    <text evidence="4">The sequence shown here is derived from an EMBL/GenBank/DDBJ whole genome shotgun (WGS) entry which is preliminary data.</text>
</comment>
<accession>A0AAD3E0C9</accession>
<dbReference type="Proteomes" id="UP001054857">
    <property type="component" value="Unassembled WGS sequence"/>
</dbReference>
<reference evidence="4 5" key="1">
    <citation type="journal article" date="2021" name="Sci. Rep.">
        <title>Genome sequencing of the multicellular alga Astrephomene provides insights into convergent evolution of germ-soma differentiation.</title>
        <authorList>
            <person name="Yamashita S."/>
            <person name="Yamamoto K."/>
            <person name="Matsuzaki R."/>
            <person name="Suzuki S."/>
            <person name="Yamaguchi H."/>
            <person name="Hirooka S."/>
            <person name="Minakuchi Y."/>
            <person name="Miyagishima S."/>
            <person name="Kawachi M."/>
            <person name="Toyoda A."/>
            <person name="Nozaki H."/>
        </authorList>
    </citation>
    <scope>NUCLEOTIDE SEQUENCE [LARGE SCALE GENOMIC DNA]</scope>
    <source>
        <strain evidence="4 5">NIES-4017</strain>
    </source>
</reference>
<dbReference type="GO" id="GO:0051301">
    <property type="term" value="P:cell division"/>
    <property type="evidence" value="ECO:0007669"/>
    <property type="project" value="UniProtKB-KW"/>
</dbReference>
<evidence type="ECO:0000256" key="1">
    <source>
        <dbReference type="ARBA" id="ARBA00022618"/>
    </source>
</evidence>
<dbReference type="PANTHER" id="PTHR13255:SF0">
    <property type="entry name" value="ATAXIN-10"/>
    <property type="match status" value="1"/>
</dbReference>
<keyword evidence="5" id="KW-1185">Reference proteome</keyword>
<keyword evidence="1" id="KW-0132">Cell division</keyword>
<dbReference type="InterPro" id="IPR016024">
    <property type="entry name" value="ARM-type_fold"/>
</dbReference>
<evidence type="ECO:0000256" key="2">
    <source>
        <dbReference type="ARBA" id="ARBA00023306"/>
    </source>
</evidence>
<organism evidence="4 5">
    <name type="scientific">Astrephomene gubernaculifera</name>
    <dbReference type="NCBI Taxonomy" id="47775"/>
    <lineage>
        <taxon>Eukaryota</taxon>
        <taxon>Viridiplantae</taxon>
        <taxon>Chlorophyta</taxon>
        <taxon>core chlorophytes</taxon>
        <taxon>Chlorophyceae</taxon>
        <taxon>CS clade</taxon>
        <taxon>Chlamydomonadales</taxon>
        <taxon>Astrephomenaceae</taxon>
        <taxon>Astrephomene</taxon>
    </lineage>
</organism>
<evidence type="ECO:0000259" key="3">
    <source>
        <dbReference type="Pfam" id="PF09759"/>
    </source>
</evidence>
<dbReference type="InterPro" id="IPR019156">
    <property type="entry name" value="Ataxin-10_domain"/>
</dbReference>
<dbReference type="SUPFAM" id="SSF48371">
    <property type="entry name" value="ARM repeat"/>
    <property type="match status" value="1"/>
</dbReference>
<dbReference type="InterPro" id="IPR051374">
    <property type="entry name" value="Ataxin-10/CTR86_families"/>
</dbReference>
<evidence type="ECO:0000313" key="5">
    <source>
        <dbReference type="Proteomes" id="UP001054857"/>
    </source>
</evidence>
<dbReference type="Gene3D" id="1.25.10.10">
    <property type="entry name" value="Leucine-rich Repeat Variant"/>
    <property type="match status" value="1"/>
</dbReference>
<dbReference type="AlphaFoldDB" id="A0AAD3E0C9"/>
<protein>
    <recommendedName>
        <fullName evidence="3">Ataxin-10 domain-containing protein</fullName>
    </recommendedName>
</protein>
<dbReference type="Pfam" id="PF09759">
    <property type="entry name" value="Atx10homo_assoc"/>
    <property type="match status" value="1"/>
</dbReference>
<sequence>GFPRDAPYEGYRGDVVSVLANGAFRRPRVVSELVVRGGVELLLAQTNLDDRSPLAREWALWGLRNMCEGSEEVQKRIAGLELQTAVETPELQKLGLRLELDKATGKMKVSKTKEAMDLMGNQP</sequence>
<dbReference type="InterPro" id="IPR011989">
    <property type="entry name" value="ARM-like"/>
</dbReference>
<proteinExistence type="predicted"/>
<feature type="non-terminal residue" evidence="4">
    <location>
        <position position="1"/>
    </location>
</feature>
<gene>
    <name evidence="4" type="ORF">Agub_g12294</name>
</gene>
<dbReference type="EMBL" id="BMAR01000035">
    <property type="protein sequence ID" value="GFR50142.1"/>
    <property type="molecule type" value="Genomic_DNA"/>
</dbReference>
<feature type="domain" description="Ataxin-10" evidence="3">
    <location>
        <begin position="12"/>
        <end position="109"/>
    </location>
</feature>